<dbReference type="AlphaFoldDB" id="A0A4Y2HE78"/>
<gene>
    <name evidence="1" type="ORF">AVEN_173077_1</name>
</gene>
<protein>
    <submittedName>
        <fullName evidence="1">Uncharacterized protein</fullName>
    </submittedName>
</protein>
<name>A0A4Y2HE78_ARAVE</name>
<organism evidence="1 2">
    <name type="scientific">Araneus ventricosus</name>
    <name type="common">Orbweaver spider</name>
    <name type="synonym">Epeira ventricosa</name>
    <dbReference type="NCBI Taxonomy" id="182803"/>
    <lineage>
        <taxon>Eukaryota</taxon>
        <taxon>Metazoa</taxon>
        <taxon>Ecdysozoa</taxon>
        <taxon>Arthropoda</taxon>
        <taxon>Chelicerata</taxon>
        <taxon>Arachnida</taxon>
        <taxon>Araneae</taxon>
        <taxon>Araneomorphae</taxon>
        <taxon>Entelegynae</taxon>
        <taxon>Araneoidea</taxon>
        <taxon>Araneidae</taxon>
        <taxon>Araneus</taxon>
    </lineage>
</organism>
<dbReference type="Proteomes" id="UP000499080">
    <property type="component" value="Unassembled WGS sequence"/>
</dbReference>
<dbReference type="EMBL" id="BGPR01001876">
    <property type="protein sequence ID" value="GBM63578.1"/>
    <property type="molecule type" value="Genomic_DNA"/>
</dbReference>
<evidence type="ECO:0000313" key="2">
    <source>
        <dbReference type="Proteomes" id="UP000499080"/>
    </source>
</evidence>
<keyword evidence="2" id="KW-1185">Reference proteome</keyword>
<accession>A0A4Y2HE78</accession>
<comment type="caution">
    <text evidence="1">The sequence shown here is derived from an EMBL/GenBank/DDBJ whole genome shotgun (WGS) entry which is preliminary data.</text>
</comment>
<sequence length="87" mass="9753">MPKRLLQHLKVTFHLIILLPPLLLLNFLSNAHSLLVLNSPSLNPSKLSKTCISTPEPNINTKYPAFHSPLRSPAPDWPTSIKTSDYI</sequence>
<proteinExistence type="predicted"/>
<evidence type="ECO:0000313" key="1">
    <source>
        <dbReference type="EMBL" id="GBM63578.1"/>
    </source>
</evidence>
<reference evidence="1 2" key="1">
    <citation type="journal article" date="2019" name="Sci. Rep.">
        <title>Orb-weaving spider Araneus ventricosus genome elucidates the spidroin gene catalogue.</title>
        <authorList>
            <person name="Kono N."/>
            <person name="Nakamura H."/>
            <person name="Ohtoshi R."/>
            <person name="Moran D.A.P."/>
            <person name="Shinohara A."/>
            <person name="Yoshida Y."/>
            <person name="Fujiwara M."/>
            <person name="Mori M."/>
            <person name="Tomita M."/>
            <person name="Arakawa K."/>
        </authorList>
    </citation>
    <scope>NUCLEOTIDE SEQUENCE [LARGE SCALE GENOMIC DNA]</scope>
</reference>